<dbReference type="PANTHER" id="PTHR33507:SF4">
    <property type="entry name" value="NODULATION COMPETITIVENESS PROTEIN NFED"/>
    <property type="match status" value="1"/>
</dbReference>
<evidence type="ECO:0000313" key="11">
    <source>
        <dbReference type="Proteomes" id="UP000241444"/>
    </source>
</evidence>
<dbReference type="InterPro" id="IPR029045">
    <property type="entry name" value="ClpP/crotonase-like_dom_sf"/>
</dbReference>
<dbReference type="RefSeq" id="WP_106712856.1">
    <property type="nucleotide sequence ID" value="NZ_PGGO01000016.1"/>
</dbReference>
<feature type="region of interest" description="Disordered" evidence="5">
    <location>
        <begin position="143"/>
        <end position="177"/>
    </location>
</feature>
<comment type="subcellular location">
    <subcellularLocation>
        <location evidence="1">Membrane</location>
        <topology evidence="1">Multi-pass membrane protein</topology>
    </subcellularLocation>
</comment>
<dbReference type="Proteomes" id="UP000241444">
    <property type="component" value="Unassembled WGS sequence"/>
</dbReference>
<dbReference type="InterPro" id="IPR052165">
    <property type="entry name" value="Membrane_assoc_protease"/>
</dbReference>
<dbReference type="SUPFAM" id="SSF141322">
    <property type="entry name" value="NfeD domain-like"/>
    <property type="match status" value="1"/>
</dbReference>
<evidence type="ECO:0000256" key="1">
    <source>
        <dbReference type="ARBA" id="ARBA00004141"/>
    </source>
</evidence>
<evidence type="ECO:0000256" key="3">
    <source>
        <dbReference type="ARBA" id="ARBA00022989"/>
    </source>
</evidence>
<organism evidence="10 11">
    <name type="scientific">Phyllobacterium brassicacearum</name>
    <dbReference type="NCBI Taxonomy" id="314235"/>
    <lineage>
        <taxon>Bacteria</taxon>
        <taxon>Pseudomonadati</taxon>
        <taxon>Pseudomonadota</taxon>
        <taxon>Alphaproteobacteria</taxon>
        <taxon>Hyphomicrobiales</taxon>
        <taxon>Phyllobacteriaceae</taxon>
        <taxon>Phyllobacterium</taxon>
    </lineage>
</organism>
<comment type="caution">
    <text evidence="10">The sequence shown here is derived from an EMBL/GenBank/DDBJ whole genome shotgun (WGS) entry which is preliminary data.</text>
</comment>
<keyword evidence="11" id="KW-1185">Reference proteome</keyword>
<gene>
    <name evidence="10" type="ORF">CU102_19310</name>
</gene>
<keyword evidence="3 6" id="KW-1133">Transmembrane helix</keyword>
<reference evidence="11" key="1">
    <citation type="submission" date="2017-11" db="EMBL/GenBank/DDBJ databases">
        <authorList>
            <person name="Kuznetsova I."/>
            <person name="Sazanova A."/>
            <person name="Chirak E."/>
            <person name="Safronova V."/>
            <person name="Willems A."/>
        </authorList>
    </citation>
    <scope>NUCLEOTIDE SEQUENCE [LARGE SCALE GENOMIC DNA]</scope>
    <source>
        <strain evidence="11">STM 196</strain>
    </source>
</reference>
<keyword evidence="4 6" id="KW-0472">Membrane</keyword>
<evidence type="ECO:0000256" key="2">
    <source>
        <dbReference type="ARBA" id="ARBA00022692"/>
    </source>
</evidence>
<dbReference type="Pfam" id="PF24961">
    <property type="entry name" value="NfeD_membrane"/>
    <property type="match status" value="1"/>
</dbReference>
<evidence type="ECO:0000256" key="6">
    <source>
        <dbReference type="SAM" id="Phobius"/>
    </source>
</evidence>
<dbReference type="Pfam" id="PF01957">
    <property type="entry name" value="NfeD"/>
    <property type="match status" value="1"/>
</dbReference>
<feature type="transmembrane region" description="Helical" evidence="6">
    <location>
        <begin position="299"/>
        <end position="317"/>
    </location>
</feature>
<dbReference type="SUPFAM" id="SSF52096">
    <property type="entry name" value="ClpP/crotonase"/>
    <property type="match status" value="1"/>
</dbReference>
<dbReference type="FunFam" id="3.90.226.10:FF:000089">
    <property type="entry name" value="Membrane-bound serine protease"/>
    <property type="match status" value="1"/>
</dbReference>
<dbReference type="InterPro" id="IPR056738">
    <property type="entry name" value="NfeD1b_N"/>
</dbReference>
<dbReference type="AlphaFoldDB" id="A0A2P7BH34"/>
<dbReference type="Gene3D" id="3.90.226.10">
    <property type="entry name" value="2-enoyl-CoA Hydratase, Chain A, domain 1"/>
    <property type="match status" value="1"/>
</dbReference>
<dbReference type="Pfam" id="PF25145">
    <property type="entry name" value="NfeD1b_N"/>
    <property type="match status" value="1"/>
</dbReference>
<keyword evidence="2 6" id="KW-0812">Transmembrane</keyword>
<feature type="domain" description="NfeD-like C-terminal" evidence="7">
    <location>
        <begin position="411"/>
        <end position="465"/>
    </location>
</feature>
<evidence type="ECO:0000256" key="5">
    <source>
        <dbReference type="SAM" id="MobiDB-lite"/>
    </source>
</evidence>
<dbReference type="InterPro" id="IPR056739">
    <property type="entry name" value="NfeD_membrane"/>
</dbReference>
<feature type="transmembrane region" description="Helical" evidence="6">
    <location>
        <begin position="377"/>
        <end position="399"/>
    </location>
</feature>
<dbReference type="Gene3D" id="2.40.50.140">
    <property type="entry name" value="Nucleic acid-binding proteins"/>
    <property type="match status" value="1"/>
</dbReference>
<dbReference type="InterPro" id="IPR012340">
    <property type="entry name" value="NA-bd_OB-fold"/>
</dbReference>
<dbReference type="GO" id="GO:0016020">
    <property type="term" value="C:membrane"/>
    <property type="evidence" value="ECO:0007669"/>
    <property type="project" value="UniProtKB-SubCell"/>
</dbReference>
<accession>A0A2P7BH34</accession>
<feature type="domain" description="NfeD integral membrane" evidence="8">
    <location>
        <begin position="278"/>
        <end position="393"/>
    </location>
</feature>
<protein>
    <submittedName>
        <fullName evidence="10">Nodulation protein NfeD</fullName>
    </submittedName>
</protein>
<feature type="transmembrane region" description="Helical" evidence="6">
    <location>
        <begin position="347"/>
        <end position="365"/>
    </location>
</feature>
<evidence type="ECO:0000259" key="9">
    <source>
        <dbReference type="Pfam" id="PF25145"/>
    </source>
</evidence>
<dbReference type="OrthoDB" id="5289056at2"/>
<feature type="compositionally biased region" description="Basic and acidic residues" evidence="5">
    <location>
        <begin position="150"/>
        <end position="163"/>
    </location>
</feature>
<dbReference type="PANTHER" id="PTHR33507">
    <property type="entry name" value="INNER MEMBRANE PROTEIN YBBJ"/>
    <property type="match status" value="1"/>
</dbReference>
<evidence type="ECO:0000256" key="4">
    <source>
        <dbReference type="ARBA" id="ARBA00023136"/>
    </source>
</evidence>
<dbReference type="EMBL" id="PGGO01000016">
    <property type="protein sequence ID" value="PSH65767.1"/>
    <property type="molecule type" value="Genomic_DNA"/>
</dbReference>
<feature type="transmembrane region" description="Helical" evidence="6">
    <location>
        <begin position="270"/>
        <end position="292"/>
    </location>
</feature>
<name>A0A2P7BH34_9HYPH</name>
<evidence type="ECO:0000259" key="8">
    <source>
        <dbReference type="Pfam" id="PF24961"/>
    </source>
</evidence>
<evidence type="ECO:0000259" key="7">
    <source>
        <dbReference type="Pfam" id="PF01957"/>
    </source>
</evidence>
<evidence type="ECO:0000313" key="10">
    <source>
        <dbReference type="EMBL" id="PSH65767.1"/>
    </source>
</evidence>
<dbReference type="CDD" id="cd07020">
    <property type="entry name" value="Clp_protease_NfeD_1"/>
    <property type="match status" value="1"/>
</dbReference>
<feature type="domain" description="NfeD1b N-terminal" evidence="9">
    <location>
        <begin position="44"/>
        <end position="204"/>
    </location>
</feature>
<sequence length="471" mass="49165">MRKVGKWFGCGRAALIVAVALVGILNSTLPNGAQSVRTALVLQLEGVIGPALSDYVVRGLGIAAQRNASLVIVQMDTPGGLDTSMRAIIRAMLVSPIPVVIYVSPSGARAASAGTYILYAAHIAAMAPGTNLGAATPVQIGDLPFPGGGEDEKAKDQDTKTKDNGGATPPASPRNPMEAKAINDASAYIRSLAELRGRNVAWAEKAVREAASLSSSAALKEDVIDIVATSMDDLIAQANGRIVSAGGNRITLDTNGLVLEQIKPDWRTQLLAVITNPNIALILMMIGIYGLIFEFLTPGSFFSGTIGAICLLVGLYALAVLPVNLAGLGLIVLGLALMAAEAFTTSFGVLGIGGAIAFVSGATILMDTDIPAFRISWPVTGGIALASLALSLIVIRLALFSRNRPVVTGSEEMARAHGEVLDWRGRRGHVLAHGERWTAMSETPLKKGQRVRVASIEGIILKVEPDQPDNS</sequence>
<dbReference type="InterPro" id="IPR002810">
    <property type="entry name" value="NfeD-like_C"/>
</dbReference>
<proteinExistence type="predicted"/>